<evidence type="ECO:0000256" key="1">
    <source>
        <dbReference type="SAM" id="Phobius"/>
    </source>
</evidence>
<accession>A0A345BZ99</accession>
<dbReference type="RefSeq" id="WP_114372927.1">
    <property type="nucleotide sequence ID" value="NZ_CP031092.1"/>
</dbReference>
<feature type="transmembrane region" description="Helical" evidence="1">
    <location>
        <begin position="72"/>
        <end position="89"/>
    </location>
</feature>
<organism evidence="2 3">
    <name type="scientific">Salicibibacter kimchii</name>
    <dbReference type="NCBI Taxonomy" id="2099786"/>
    <lineage>
        <taxon>Bacteria</taxon>
        <taxon>Bacillati</taxon>
        <taxon>Bacillota</taxon>
        <taxon>Bacilli</taxon>
        <taxon>Bacillales</taxon>
        <taxon>Bacillaceae</taxon>
        <taxon>Salicibibacter</taxon>
    </lineage>
</organism>
<keyword evidence="1" id="KW-1133">Transmembrane helix</keyword>
<dbReference type="Proteomes" id="UP000252100">
    <property type="component" value="Chromosome"/>
</dbReference>
<evidence type="ECO:0000313" key="3">
    <source>
        <dbReference type="Proteomes" id="UP000252100"/>
    </source>
</evidence>
<proteinExistence type="predicted"/>
<dbReference type="AlphaFoldDB" id="A0A345BZ99"/>
<protein>
    <submittedName>
        <fullName evidence="2">Uncharacterized protein</fullName>
    </submittedName>
</protein>
<sequence>MEAIILLILVLFLLFVFAVGIPIYLLFAFGLFRLAKRNDIENAWLAFIPIAQYYTLGMVVWDRVPAGFRNVLPWLLIGLPVVQTPLIFLEMIFPSLAILSLLLSFATIGIFFYALFVIFRKYSDKYVVLLVFSLLTLGLVGAIATFVIRNNEERPKNQEARHENYGRSA</sequence>
<feature type="transmembrane region" description="Helical" evidence="1">
    <location>
        <begin position="126"/>
        <end position="148"/>
    </location>
</feature>
<keyword evidence="1" id="KW-0812">Transmembrane</keyword>
<feature type="transmembrane region" description="Helical" evidence="1">
    <location>
        <begin position="96"/>
        <end position="120"/>
    </location>
</feature>
<name>A0A345BZ99_9BACI</name>
<keyword evidence="3" id="KW-1185">Reference proteome</keyword>
<dbReference type="OrthoDB" id="2881369at2"/>
<evidence type="ECO:0000313" key="2">
    <source>
        <dbReference type="EMBL" id="AXF56280.1"/>
    </source>
</evidence>
<dbReference type="EMBL" id="CP031092">
    <property type="protein sequence ID" value="AXF56280.1"/>
    <property type="molecule type" value="Genomic_DNA"/>
</dbReference>
<feature type="transmembrane region" description="Helical" evidence="1">
    <location>
        <begin position="6"/>
        <end position="31"/>
    </location>
</feature>
<gene>
    <name evidence="2" type="ORF">DT065_09795</name>
</gene>
<reference evidence="2 3" key="1">
    <citation type="journal article" date="2018" name="J. Microbiol.">
        <title>Salicibibacter kimchii gen. nov., sp. nov., a moderately halophilic and alkalitolerant bacterium in the family Bacillaceae, isolated from kimchi.</title>
        <authorList>
            <person name="Jang J.Y."/>
            <person name="Oh Y.J."/>
            <person name="Lim S.K."/>
            <person name="Park H.K."/>
            <person name="Lee C."/>
            <person name="Kim J.Y."/>
            <person name="Lee M.A."/>
            <person name="Choi H.J."/>
        </authorList>
    </citation>
    <scope>NUCLEOTIDE SEQUENCE [LARGE SCALE GENOMIC DNA]</scope>
    <source>
        <strain evidence="2 3">NKC1-1</strain>
    </source>
</reference>
<feature type="transmembrane region" description="Helical" evidence="1">
    <location>
        <begin position="43"/>
        <end position="60"/>
    </location>
</feature>
<keyword evidence="1" id="KW-0472">Membrane</keyword>
<dbReference type="KEGG" id="rue:DT065_09795"/>